<dbReference type="AlphaFoldDB" id="A0A0A2JQ72"/>
<evidence type="ECO:0000256" key="1">
    <source>
        <dbReference type="SAM" id="MobiDB-lite"/>
    </source>
</evidence>
<dbReference type="GeneID" id="27674715"/>
<dbReference type="EMBL" id="JQFZ01000140">
    <property type="protein sequence ID" value="KGO57577.1"/>
    <property type="molecule type" value="Genomic_DNA"/>
</dbReference>
<evidence type="ECO:0000313" key="3">
    <source>
        <dbReference type="Proteomes" id="UP000030143"/>
    </source>
</evidence>
<dbReference type="HOGENOM" id="CLU_105491_0_0_1"/>
<evidence type="ECO:0000313" key="2">
    <source>
        <dbReference type="EMBL" id="KGO57577.1"/>
    </source>
</evidence>
<proteinExistence type="predicted"/>
<dbReference type="RefSeq" id="XP_016599235.1">
    <property type="nucleotide sequence ID" value="XM_016739296.1"/>
</dbReference>
<dbReference type="PANTHER" id="PTHR42115:SF1">
    <property type="entry name" value="BETA-SYNTHASE (BETA-THIONASE), PUTATIVE (AFU_ORTHOLOGUE AFUA_3G08420)-RELATED"/>
    <property type="match status" value="1"/>
</dbReference>
<dbReference type="SUPFAM" id="SSF54631">
    <property type="entry name" value="CBS-domain pair"/>
    <property type="match status" value="1"/>
</dbReference>
<dbReference type="PhylomeDB" id="A0A0A2JQ72"/>
<protein>
    <submittedName>
        <fullName evidence="2">Cystathionine beta-synthase, core</fullName>
    </submittedName>
</protein>
<accession>A0A0A2JQ72</accession>
<dbReference type="Gene3D" id="3.10.580.10">
    <property type="entry name" value="CBS-domain"/>
    <property type="match status" value="1"/>
</dbReference>
<comment type="caution">
    <text evidence="2">The sequence shown here is derived from an EMBL/GenBank/DDBJ whole genome shotgun (WGS) entry which is preliminary data.</text>
</comment>
<keyword evidence="3" id="KW-1185">Reference proteome</keyword>
<gene>
    <name evidence="2" type="ORF">PEX2_020210</name>
</gene>
<sequence length="179" mass="19915">MASYLTGSEAFTREKEATSDISTSSTAAWADKYRGATIEDLDPPPALSISTDDPISTALMAAYERDYTHLTVISPTKRSLLGYLSIPRLRELLQSGAVKESDPVSAAMQRFNRKRGIYQVITMNTPLEELEEFFESETGPNGEKRDKQQFAVVTDVARKFVLGVATKADLEEFVKRRPT</sequence>
<reference evidence="2 3" key="1">
    <citation type="journal article" date="2015" name="Mol. Plant Microbe Interact.">
        <title>Genome, transcriptome, and functional analyses of Penicillium expansum provide new insights into secondary metabolism and pathogenicity.</title>
        <authorList>
            <person name="Ballester A.R."/>
            <person name="Marcet-Houben M."/>
            <person name="Levin E."/>
            <person name="Sela N."/>
            <person name="Selma-Lazaro C."/>
            <person name="Carmona L."/>
            <person name="Wisniewski M."/>
            <person name="Droby S."/>
            <person name="Gonzalez-Candelas L."/>
            <person name="Gabaldon T."/>
        </authorList>
    </citation>
    <scope>NUCLEOTIDE SEQUENCE [LARGE SCALE GENOMIC DNA]</scope>
    <source>
        <strain evidence="2 3">MD-8</strain>
    </source>
</reference>
<dbReference type="OrthoDB" id="2536440at2759"/>
<dbReference type="PANTHER" id="PTHR42115">
    <property type="entry name" value="BETA-SYNTHASE (BETA-THIONASE), PUTATIVE (AFU_ORTHOLOGUE AFUA_3G08420)-RELATED"/>
    <property type="match status" value="1"/>
</dbReference>
<organism evidence="2 3">
    <name type="scientific">Penicillium expansum</name>
    <name type="common">Blue mold rot fungus</name>
    <dbReference type="NCBI Taxonomy" id="27334"/>
    <lineage>
        <taxon>Eukaryota</taxon>
        <taxon>Fungi</taxon>
        <taxon>Dikarya</taxon>
        <taxon>Ascomycota</taxon>
        <taxon>Pezizomycotina</taxon>
        <taxon>Eurotiomycetes</taxon>
        <taxon>Eurotiomycetidae</taxon>
        <taxon>Eurotiales</taxon>
        <taxon>Aspergillaceae</taxon>
        <taxon>Penicillium</taxon>
    </lineage>
</organism>
<feature type="region of interest" description="Disordered" evidence="1">
    <location>
        <begin position="1"/>
        <end position="26"/>
    </location>
</feature>
<name>A0A0A2JQ72_PENEN</name>
<dbReference type="VEuPathDB" id="FungiDB:PEXP_002640"/>
<dbReference type="InterPro" id="IPR046342">
    <property type="entry name" value="CBS_dom_sf"/>
</dbReference>
<dbReference type="Proteomes" id="UP000030143">
    <property type="component" value="Unassembled WGS sequence"/>
</dbReference>